<reference evidence="1 2" key="1">
    <citation type="submission" date="2021-06" db="EMBL/GenBank/DDBJ databases">
        <title>Caerostris extrusa draft genome.</title>
        <authorList>
            <person name="Kono N."/>
            <person name="Arakawa K."/>
        </authorList>
    </citation>
    <scope>NUCLEOTIDE SEQUENCE [LARGE SCALE GENOMIC DNA]</scope>
</reference>
<comment type="caution">
    <text evidence="1">The sequence shown here is derived from an EMBL/GenBank/DDBJ whole genome shotgun (WGS) entry which is preliminary data.</text>
</comment>
<proteinExistence type="predicted"/>
<dbReference type="Proteomes" id="UP001054945">
    <property type="component" value="Unassembled WGS sequence"/>
</dbReference>
<keyword evidence="2" id="KW-1185">Reference proteome</keyword>
<organism evidence="1 2">
    <name type="scientific">Caerostris extrusa</name>
    <name type="common">Bark spider</name>
    <name type="synonym">Caerostris bankana</name>
    <dbReference type="NCBI Taxonomy" id="172846"/>
    <lineage>
        <taxon>Eukaryota</taxon>
        <taxon>Metazoa</taxon>
        <taxon>Ecdysozoa</taxon>
        <taxon>Arthropoda</taxon>
        <taxon>Chelicerata</taxon>
        <taxon>Arachnida</taxon>
        <taxon>Araneae</taxon>
        <taxon>Araneomorphae</taxon>
        <taxon>Entelegynae</taxon>
        <taxon>Araneoidea</taxon>
        <taxon>Araneidae</taxon>
        <taxon>Caerostris</taxon>
    </lineage>
</organism>
<gene>
    <name evidence="1" type="ORF">CEXT_457401</name>
</gene>
<evidence type="ECO:0000313" key="1">
    <source>
        <dbReference type="EMBL" id="GIY70151.1"/>
    </source>
</evidence>
<dbReference type="EMBL" id="BPLR01014631">
    <property type="protein sequence ID" value="GIY70151.1"/>
    <property type="molecule type" value="Genomic_DNA"/>
</dbReference>
<accession>A0AAV4VJ26</accession>
<protein>
    <submittedName>
        <fullName evidence="1">Uncharacterized protein</fullName>
    </submittedName>
</protein>
<sequence length="88" mass="9947">MFIGKLGIQENLEIEPITKLSRNLFKNTIKHPNTIIKSSTIFAHNNAKHKLAYTTTNWAVSPHLHNMPYLHHQQTSAQNSTLVISTTA</sequence>
<name>A0AAV4VJ26_CAEEX</name>
<evidence type="ECO:0000313" key="2">
    <source>
        <dbReference type="Proteomes" id="UP001054945"/>
    </source>
</evidence>
<dbReference type="AlphaFoldDB" id="A0AAV4VJ26"/>